<proteinExistence type="predicted"/>
<sequence length="202" mass="22808">MDHVNSPRHVVALFILGHAGTGKSWLTHQFVERQHQAGRSWCVLDKDVVSEVWTGPLLAAHGHDPNDRDSPFFKEVARDLGYQSTLRVGRDQIEHGTNVVFPGPWSRELANGALFDASALGLPSYTKLRHVWLDLPLEVRKERIIRRGDPRDQWKLAHWQEYTGALRRPQAVTDGRIPVLDASLPADQQLDFLDSLIETEGA</sequence>
<evidence type="ECO:0000313" key="2">
    <source>
        <dbReference type="Proteomes" id="UP001232156"/>
    </source>
</evidence>
<accession>A0ABU1D842</accession>
<reference evidence="1 2" key="1">
    <citation type="submission" date="2023-08" db="EMBL/GenBank/DDBJ databases">
        <title>Alcaligenaceae gen. nov., a novel taxon isolated from the sludge of Yixing Pesticide Factory.</title>
        <authorList>
            <person name="Ruan L."/>
        </authorList>
    </citation>
    <scope>NUCLEOTIDE SEQUENCE [LARGE SCALE GENOMIC DNA]</scope>
    <source>
        <strain evidence="1 2">LG-2</strain>
    </source>
</reference>
<keyword evidence="2" id="KW-1185">Reference proteome</keyword>
<dbReference type="Gene3D" id="3.40.50.300">
    <property type="entry name" value="P-loop containing nucleotide triphosphate hydrolases"/>
    <property type="match status" value="1"/>
</dbReference>
<dbReference type="RefSeq" id="WP_347287347.1">
    <property type="nucleotide sequence ID" value="NZ_JAUZQE010000030.1"/>
</dbReference>
<dbReference type="EMBL" id="JAUZQE010000030">
    <property type="protein sequence ID" value="MDR4126626.1"/>
    <property type="molecule type" value="Genomic_DNA"/>
</dbReference>
<evidence type="ECO:0000313" key="1">
    <source>
        <dbReference type="EMBL" id="MDR4126626.1"/>
    </source>
</evidence>
<name>A0ABU1D842_9BURK</name>
<protein>
    <submittedName>
        <fullName evidence="1">AAA family ATPase</fullName>
    </submittedName>
</protein>
<gene>
    <name evidence="1" type="ORF">Q8947_11610</name>
</gene>
<dbReference type="Proteomes" id="UP001232156">
    <property type="component" value="Unassembled WGS sequence"/>
</dbReference>
<dbReference type="InterPro" id="IPR027417">
    <property type="entry name" value="P-loop_NTPase"/>
</dbReference>
<dbReference type="SUPFAM" id="SSF52540">
    <property type="entry name" value="P-loop containing nucleoside triphosphate hydrolases"/>
    <property type="match status" value="1"/>
</dbReference>
<organism evidence="1 2">
    <name type="scientific">Yanghanlia caeni</name>
    <dbReference type="NCBI Taxonomy" id="3064283"/>
    <lineage>
        <taxon>Bacteria</taxon>
        <taxon>Pseudomonadati</taxon>
        <taxon>Pseudomonadota</taxon>
        <taxon>Betaproteobacteria</taxon>
        <taxon>Burkholderiales</taxon>
        <taxon>Alcaligenaceae</taxon>
        <taxon>Yanghanlia</taxon>
    </lineage>
</organism>
<comment type="caution">
    <text evidence="1">The sequence shown here is derived from an EMBL/GenBank/DDBJ whole genome shotgun (WGS) entry which is preliminary data.</text>
</comment>
<dbReference type="Pfam" id="PF13671">
    <property type="entry name" value="AAA_33"/>
    <property type="match status" value="1"/>
</dbReference>